<reference evidence="9" key="1">
    <citation type="submission" date="2023-01" db="EMBL/GenBank/DDBJ databases">
        <title>Oxazolidinone resistance genes in florfenicol resistant enterococci from beef cattle and veal calves at slaughter.</title>
        <authorList>
            <person name="Biggel M."/>
        </authorList>
    </citation>
    <scope>NUCLEOTIDE SEQUENCE</scope>
    <source>
        <strain evidence="9">K204-1</strain>
    </source>
</reference>
<gene>
    <name evidence="9" type="ORF">PML95_03820</name>
</gene>
<dbReference type="SUPFAM" id="SSF55031">
    <property type="entry name" value="Bacterial exopeptidase dimerisation domain"/>
    <property type="match status" value="1"/>
</dbReference>
<evidence type="ECO:0000256" key="1">
    <source>
        <dbReference type="ARBA" id="ARBA00001947"/>
    </source>
</evidence>
<accession>A0AAE9XFJ5</accession>
<evidence type="ECO:0000256" key="6">
    <source>
        <dbReference type="ARBA" id="ARBA00022833"/>
    </source>
</evidence>
<evidence type="ECO:0000313" key="10">
    <source>
        <dbReference type="Proteomes" id="UP001179600"/>
    </source>
</evidence>
<dbReference type="PROSITE" id="PS00758">
    <property type="entry name" value="ARGE_DAPE_CPG2_1"/>
    <property type="match status" value="1"/>
</dbReference>
<dbReference type="Proteomes" id="UP001179600">
    <property type="component" value="Chromosome"/>
</dbReference>
<dbReference type="GO" id="GO:0006526">
    <property type="term" value="P:L-arginine biosynthetic process"/>
    <property type="evidence" value="ECO:0007669"/>
    <property type="project" value="TreeGrafter"/>
</dbReference>
<dbReference type="InterPro" id="IPR002933">
    <property type="entry name" value="Peptidase_M20"/>
</dbReference>
<dbReference type="Gene3D" id="3.40.630.10">
    <property type="entry name" value="Zn peptidases"/>
    <property type="match status" value="2"/>
</dbReference>
<dbReference type="GO" id="GO:0006508">
    <property type="term" value="P:proteolysis"/>
    <property type="evidence" value="ECO:0007669"/>
    <property type="project" value="UniProtKB-KW"/>
</dbReference>
<dbReference type="PANTHER" id="PTHR43808:SF31">
    <property type="entry name" value="N-ACETYL-L-CITRULLINE DEACETYLASE"/>
    <property type="match status" value="1"/>
</dbReference>
<evidence type="ECO:0000256" key="2">
    <source>
        <dbReference type="ARBA" id="ARBA00006247"/>
    </source>
</evidence>
<dbReference type="GO" id="GO:0008777">
    <property type="term" value="F:acetylornithine deacetylase activity"/>
    <property type="evidence" value="ECO:0007669"/>
    <property type="project" value="TreeGrafter"/>
</dbReference>
<dbReference type="GO" id="GO:0008270">
    <property type="term" value="F:zinc ion binding"/>
    <property type="evidence" value="ECO:0007669"/>
    <property type="project" value="InterPro"/>
</dbReference>
<keyword evidence="6" id="KW-0862">Zinc</keyword>
<evidence type="ECO:0000256" key="7">
    <source>
        <dbReference type="ARBA" id="ARBA00022997"/>
    </source>
</evidence>
<dbReference type="EC" id="3.4.13.-" evidence="9"/>
<keyword evidence="5 9" id="KW-0378">Hydrolase</keyword>
<keyword evidence="7 9" id="KW-0224">Dipeptidase</keyword>
<evidence type="ECO:0000256" key="5">
    <source>
        <dbReference type="ARBA" id="ARBA00022801"/>
    </source>
</evidence>
<dbReference type="InterPro" id="IPR050072">
    <property type="entry name" value="Peptidase_M20A"/>
</dbReference>
<comment type="similarity">
    <text evidence="2">Belongs to the peptidase M20A family.</text>
</comment>
<dbReference type="InterPro" id="IPR036264">
    <property type="entry name" value="Bact_exopeptidase_dim_dom"/>
</dbReference>
<organism evidence="9 10">
    <name type="scientific">Vagococcus lutrae</name>
    <dbReference type="NCBI Taxonomy" id="81947"/>
    <lineage>
        <taxon>Bacteria</taxon>
        <taxon>Bacillati</taxon>
        <taxon>Bacillota</taxon>
        <taxon>Bacilli</taxon>
        <taxon>Lactobacillales</taxon>
        <taxon>Enterococcaceae</taxon>
        <taxon>Vagococcus</taxon>
    </lineage>
</organism>
<proteinExistence type="inferred from homology"/>
<keyword evidence="8" id="KW-0482">Metalloprotease</keyword>
<dbReference type="GO" id="GO:0008237">
    <property type="term" value="F:metallopeptidase activity"/>
    <property type="evidence" value="ECO:0007669"/>
    <property type="project" value="UniProtKB-KW"/>
</dbReference>
<evidence type="ECO:0000256" key="3">
    <source>
        <dbReference type="ARBA" id="ARBA00022670"/>
    </source>
</evidence>
<dbReference type="SUPFAM" id="SSF53187">
    <property type="entry name" value="Zn-dependent exopeptidases"/>
    <property type="match status" value="1"/>
</dbReference>
<dbReference type="InterPro" id="IPR001261">
    <property type="entry name" value="ArgE/DapE_CS"/>
</dbReference>
<evidence type="ECO:0000256" key="8">
    <source>
        <dbReference type="ARBA" id="ARBA00023049"/>
    </source>
</evidence>
<evidence type="ECO:0000313" key="9">
    <source>
        <dbReference type="EMBL" id="WCG23379.1"/>
    </source>
</evidence>
<dbReference type="NCBIfam" id="TIGR01887">
    <property type="entry name" value="dipeptidaselike"/>
    <property type="match status" value="1"/>
</dbReference>
<dbReference type="PANTHER" id="PTHR43808">
    <property type="entry name" value="ACETYLORNITHINE DEACETYLASE"/>
    <property type="match status" value="1"/>
</dbReference>
<dbReference type="Pfam" id="PF01546">
    <property type="entry name" value="Peptidase_M20"/>
    <property type="match status" value="1"/>
</dbReference>
<evidence type="ECO:0000256" key="4">
    <source>
        <dbReference type="ARBA" id="ARBA00022723"/>
    </source>
</evidence>
<dbReference type="GO" id="GO:0016805">
    <property type="term" value="F:dipeptidase activity"/>
    <property type="evidence" value="ECO:0007669"/>
    <property type="project" value="UniProtKB-KW"/>
</dbReference>
<dbReference type="RefSeq" id="WP_248852759.1">
    <property type="nucleotide sequence ID" value="NZ_CP097044.1"/>
</dbReference>
<comment type="cofactor">
    <cofactor evidence="1">
        <name>Zn(2+)</name>
        <dbReference type="ChEBI" id="CHEBI:29105"/>
    </cofactor>
</comment>
<dbReference type="InterPro" id="IPR010964">
    <property type="entry name" value="M20A_pepV-rel"/>
</dbReference>
<protein>
    <submittedName>
        <fullName evidence="9">Sapep family Mn(2+)-dependent dipeptidase</fullName>
        <ecNumber evidence="9">3.4.13.-</ecNumber>
    </submittedName>
</protein>
<dbReference type="EMBL" id="CP116507">
    <property type="protein sequence ID" value="WCG23379.1"/>
    <property type="molecule type" value="Genomic_DNA"/>
</dbReference>
<sequence>MVYHPEFKQWIVENQALFLKDLARIIRIPSKKSVATTEAPFGEANLNVLREALTIADEYGFSTKMVENAVGYAQLGEEEDYIGVVGHLDVVPEGEDWSSPPYELTLRNEKLYARGVLDNKGPIMACLFALKLLQDHEVPLKRTVRIVFGTDEESGSQDMPLYLAKEKAPIFGFTPDCKYPVVYGERGILRVGITTKITADSFTHLDAIVGSQDPSFIPDSLTTVFQGRTFIASGKRSPSNAPELGENSITLLAKQLEQVLTYEDDLKDYLAWIVAHLHQQHQGEGLGLNWSDSDSGTLQISPYRWTKQDDGMCLEISIRYPVTVTEEAVLEQLTKVLPKQSTLNVLRRLPSTVFPKEHWGVQKLVTVYEEVMHEDGQPVTTTGATYARFVPNIVAFGPSFPGQKGIAHNPDEYMDLTDWLKNIEIYMHAILALAND</sequence>
<keyword evidence="4" id="KW-0479">Metal-binding</keyword>
<keyword evidence="3" id="KW-0645">Protease</keyword>
<dbReference type="AlphaFoldDB" id="A0AAE9XFJ5"/>
<name>A0AAE9XFJ5_9ENTE</name>